<dbReference type="Pfam" id="PF00072">
    <property type="entry name" value="Response_reg"/>
    <property type="match status" value="1"/>
</dbReference>
<dbReference type="InterPro" id="IPR001789">
    <property type="entry name" value="Sig_transdc_resp-reg_receiver"/>
</dbReference>
<accession>A0A4V2VPC4</accession>
<dbReference type="CDD" id="cd17546">
    <property type="entry name" value="REC_hyHK_CKI1_RcsC-like"/>
    <property type="match status" value="1"/>
</dbReference>
<sequence>MTKTVSTPRGDRRLIRRPGRPGFTVFAGRRVAPAPLCGNNGLRLQKAYNYNLYEDMGMDKSRPPAVAPVHTPIWLSAAQGDPDTGAPEPGGSDLSAGRRQPLVLLVEDNHINQVVALEFLALMGVQARLAKNGLEALASCIDAAPDLVLMDIQMPGMDGLECARRLRAEQREGRLPGFPILALTAHALDADVAASLDAGMDEHLTKPLDFVALRTRLQRWLRLPEPN</sequence>
<evidence type="ECO:0000313" key="4">
    <source>
        <dbReference type="EMBL" id="TCU88910.1"/>
    </source>
</evidence>
<gene>
    <name evidence="4" type="ORF">EV671_103824</name>
</gene>
<dbReference type="EMBL" id="SMBU01000038">
    <property type="protein sequence ID" value="TCU88910.1"/>
    <property type="molecule type" value="Genomic_DNA"/>
</dbReference>
<evidence type="ECO:0000256" key="1">
    <source>
        <dbReference type="ARBA" id="ARBA00022553"/>
    </source>
</evidence>
<organism evidence="4 5">
    <name type="scientific">Roseateles saccharophilus</name>
    <name type="common">Pseudomonas saccharophila</name>
    <dbReference type="NCBI Taxonomy" id="304"/>
    <lineage>
        <taxon>Bacteria</taxon>
        <taxon>Pseudomonadati</taxon>
        <taxon>Pseudomonadota</taxon>
        <taxon>Betaproteobacteria</taxon>
        <taxon>Burkholderiales</taxon>
        <taxon>Sphaerotilaceae</taxon>
        <taxon>Roseateles</taxon>
    </lineage>
</organism>
<feature type="domain" description="Response regulatory" evidence="3">
    <location>
        <begin position="102"/>
        <end position="221"/>
    </location>
</feature>
<dbReference type="GO" id="GO:0000160">
    <property type="term" value="P:phosphorelay signal transduction system"/>
    <property type="evidence" value="ECO:0007669"/>
    <property type="project" value="InterPro"/>
</dbReference>
<dbReference type="InterPro" id="IPR011006">
    <property type="entry name" value="CheY-like_superfamily"/>
</dbReference>
<dbReference type="Proteomes" id="UP000295110">
    <property type="component" value="Unassembled WGS sequence"/>
</dbReference>
<keyword evidence="5" id="KW-1185">Reference proteome</keyword>
<reference evidence="4 5" key="1">
    <citation type="submission" date="2019-03" db="EMBL/GenBank/DDBJ databases">
        <title>Genomic Encyclopedia of Type Strains, Phase IV (KMG-IV): sequencing the most valuable type-strain genomes for metagenomic binning, comparative biology and taxonomic classification.</title>
        <authorList>
            <person name="Goeker M."/>
        </authorList>
    </citation>
    <scope>NUCLEOTIDE SEQUENCE [LARGE SCALE GENOMIC DNA]</scope>
    <source>
        <strain evidence="4 5">DSM 654</strain>
    </source>
</reference>
<evidence type="ECO:0000259" key="3">
    <source>
        <dbReference type="PROSITE" id="PS50110"/>
    </source>
</evidence>
<dbReference type="SMART" id="SM00448">
    <property type="entry name" value="REC"/>
    <property type="match status" value="1"/>
</dbReference>
<proteinExistence type="predicted"/>
<name>A0A4V2VPC4_ROSSA</name>
<keyword evidence="1 2" id="KW-0597">Phosphoprotein</keyword>
<evidence type="ECO:0000256" key="2">
    <source>
        <dbReference type="PROSITE-ProRule" id="PRU00169"/>
    </source>
</evidence>
<protein>
    <submittedName>
        <fullName evidence="4">Response regulator receiver domain-containing protein</fullName>
    </submittedName>
</protein>
<dbReference type="PANTHER" id="PTHR45339:SF3">
    <property type="entry name" value="HISTIDINE KINASE"/>
    <property type="match status" value="1"/>
</dbReference>
<dbReference type="AlphaFoldDB" id="A0A4V2VPC4"/>
<dbReference type="PROSITE" id="PS50110">
    <property type="entry name" value="RESPONSE_REGULATORY"/>
    <property type="match status" value="1"/>
</dbReference>
<dbReference type="PANTHER" id="PTHR45339">
    <property type="entry name" value="HYBRID SIGNAL TRANSDUCTION HISTIDINE KINASE J"/>
    <property type="match status" value="1"/>
</dbReference>
<feature type="modified residue" description="4-aspartylphosphate" evidence="2">
    <location>
        <position position="151"/>
    </location>
</feature>
<dbReference type="SUPFAM" id="SSF52172">
    <property type="entry name" value="CheY-like"/>
    <property type="match status" value="1"/>
</dbReference>
<comment type="caution">
    <text evidence="4">The sequence shown here is derived from an EMBL/GenBank/DDBJ whole genome shotgun (WGS) entry which is preliminary data.</text>
</comment>
<dbReference type="Gene3D" id="3.40.50.2300">
    <property type="match status" value="1"/>
</dbReference>
<evidence type="ECO:0000313" key="5">
    <source>
        <dbReference type="Proteomes" id="UP000295110"/>
    </source>
</evidence>